<dbReference type="AlphaFoldDB" id="A0A9Q1CH26"/>
<name>A0A9Q1CH26_HOLLE</name>
<organism evidence="1 2">
    <name type="scientific">Holothuria leucospilota</name>
    <name type="common">Black long sea cucumber</name>
    <name type="synonym">Mertensiothuria leucospilota</name>
    <dbReference type="NCBI Taxonomy" id="206669"/>
    <lineage>
        <taxon>Eukaryota</taxon>
        <taxon>Metazoa</taxon>
        <taxon>Echinodermata</taxon>
        <taxon>Eleutherozoa</taxon>
        <taxon>Echinozoa</taxon>
        <taxon>Holothuroidea</taxon>
        <taxon>Aspidochirotacea</taxon>
        <taxon>Aspidochirotida</taxon>
        <taxon>Holothuriidae</taxon>
        <taxon>Holothuria</taxon>
    </lineage>
</organism>
<accession>A0A9Q1CH26</accession>
<dbReference type="EMBL" id="JAIZAY010000003">
    <property type="protein sequence ID" value="KAJ8044359.1"/>
    <property type="molecule type" value="Genomic_DNA"/>
</dbReference>
<evidence type="ECO:0000313" key="1">
    <source>
        <dbReference type="EMBL" id="KAJ8044359.1"/>
    </source>
</evidence>
<reference evidence="1" key="1">
    <citation type="submission" date="2021-10" db="EMBL/GenBank/DDBJ databases">
        <title>Tropical sea cucumber genome reveals ecological adaptation and Cuvierian tubules defense mechanism.</title>
        <authorList>
            <person name="Chen T."/>
        </authorList>
    </citation>
    <scope>NUCLEOTIDE SEQUENCE</scope>
    <source>
        <strain evidence="1">Nanhai2018</strain>
        <tissue evidence="1">Muscle</tissue>
    </source>
</reference>
<comment type="caution">
    <text evidence="1">The sequence shown here is derived from an EMBL/GenBank/DDBJ whole genome shotgun (WGS) entry which is preliminary data.</text>
</comment>
<evidence type="ECO:0000313" key="2">
    <source>
        <dbReference type="Proteomes" id="UP001152320"/>
    </source>
</evidence>
<gene>
    <name evidence="1" type="ORF">HOLleu_07088</name>
</gene>
<protein>
    <submittedName>
        <fullName evidence="1">Uncharacterized protein</fullName>
    </submittedName>
</protein>
<dbReference type="Proteomes" id="UP001152320">
    <property type="component" value="Chromosome 3"/>
</dbReference>
<proteinExistence type="predicted"/>
<keyword evidence="2" id="KW-1185">Reference proteome</keyword>
<sequence length="137" mass="15528">MASKILASATSGDLGCIKISDFLGTLRPRKPMVMALCLDSKWGSNFQSSDPKSRPAQLICPHRNVFYKKNQIKLYIFSQKLHILIAAIKPDKCHFRRSGTYSNLKFSWYAPRQPMVALRLDSKRESPPQNLQSSRAS</sequence>